<dbReference type="InterPro" id="IPR000531">
    <property type="entry name" value="Beta-barrel_TonB"/>
</dbReference>
<keyword evidence="7" id="KW-0675">Receptor</keyword>
<dbReference type="InterPro" id="IPR037066">
    <property type="entry name" value="Plug_dom_sf"/>
</dbReference>
<dbReference type="GO" id="GO:0009279">
    <property type="term" value="C:cell outer membrane"/>
    <property type="evidence" value="ECO:0007669"/>
    <property type="project" value="UniProtKB-SubCell"/>
</dbReference>
<dbReference type="Gene3D" id="2.170.130.10">
    <property type="entry name" value="TonB-dependent receptor, plug domain"/>
    <property type="match status" value="1"/>
</dbReference>
<dbReference type="Pfam" id="PF13620">
    <property type="entry name" value="CarboxypepD_reg"/>
    <property type="match status" value="1"/>
</dbReference>
<evidence type="ECO:0000256" key="3">
    <source>
        <dbReference type="ARBA" id="ARBA00023237"/>
    </source>
</evidence>
<evidence type="ECO:0000259" key="5">
    <source>
        <dbReference type="Pfam" id="PF00593"/>
    </source>
</evidence>
<protein>
    <submittedName>
        <fullName evidence="7">TonB-dependent receptor</fullName>
    </submittedName>
</protein>
<reference evidence="7 8" key="1">
    <citation type="submission" date="2019-02" db="EMBL/GenBank/DDBJ databases">
        <title>Pedobacter sp. RP-3-8 sp. nov., isolated from Arctic soil.</title>
        <authorList>
            <person name="Dahal R.H."/>
        </authorList>
    </citation>
    <scope>NUCLEOTIDE SEQUENCE [LARGE SCALE GENOMIC DNA]</scope>
    <source>
        <strain evidence="7 8">RP-3-8</strain>
    </source>
</reference>
<dbReference type="Gene3D" id="3.55.50.30">
    <property type="match status" value="1"/>
</dbReference>
<feature type="domain" description="TonB-dependent receptor-like beta-barrel" evidence="5">
    <location>
        <begin position="709"/>
        <end position="1046"/>
    </location>
</feature>
<keyword evidence="4" id="KW-0798">TonB box</keyword>
<dbReference type="InterPro" id="IPR012910">
    <property type="entry name" value="Plug_dom"/>
</dbReference>
<feature type="domain" description="TonB-dependent receptor plug" evidence="6">
    <location>
        <begin position="247"/>
        <end position="345"/>
    </location>
</feature>
<evidence type="ECO:0000259" key="6">
    <source>
        <dbReference type="Pfam" id="PF07715"/>
    </source>
</evidence>
<dbReference type="OrthoDB" id="9768470at2"/>
<dbReference type="Proteomes" id="UP000291117">
    <property type="component" value="Unassembled WGS sequence"/>
</dbReference>
<organism evidence="7 8">
    <name type="scientific">Pedobacter hiemivivus</name>
    <dbReference type="NCBI Taxonomy" id="2530454"/>
    <lineage>
        <taxon>Bacteria</taxon>
        <taxon>Pseudomonadati</taxon>
        <taxon>Bacteroidota</taxon>
        <taxon>Sphingobacteriia</taxon>
        <taxon>Sphingobacteriales</taxon>
        <taxon>Sphingobacteriaceae</taxon>
        <taxon>Pedobacter</taxon>
    </lineage>
</organism>
<dbReference type="Gene3D" id="2.60.40.1120">
    <property type="entry name" value="Carboxypeptidase-like, regulatory domain"/>
    <property type="match status" value="1"/>
</dbReference>
<dbReference type="PANTHER" id="PTHR40980:SF4">
    <property type="entry name" value="TONB-DEPENDENT RECEPTOR-LIKE BETA-BARREL DOMAIN-CONTAINING PROTEIN"/>
    <property type="match status" value="1"/>
</dbReference>
<comment type="subcellular location">
    <subcellularLocation>
        <location evidence="1 4">Cell outer membrane</location>
    </subcellularLocation>
</comment>
<evidence type="ECO:0000256" key="4">
    <source>
        <dbReference type="RuleBase" id="RU003357"/>
    </source>
</evidence>
<accession>A0A4R0NFN5</accession>
<dbReference type="InterPro" id="IPR036942">
    <property type="entry name" value="Beta-barrel_TonB_sf"/>
</dbReference>
<dbReference type="Pfam" id="PF07715">
    <property type="entry name" value="Plug"/>
    <property type="match status" value="1"/>
</dbReference>
<dbReference type="SUPFAM" id="SSF49464">
    <property type="entry name" value="Carboxypeptidase regulatory domain-like"/>
    <property type="match status" value="1"/>
</dbReference>
<proteinExistence type="inferred from homology"/>
<evidence type="ECO:0000256" key="2">
    <source>
        <dbReference type="ARBA" id="ARBA00023136"/>
    </source>
</evidence>
<comment type="caution">
    <text evidence="7">The sequence shown here is derived from an EMBL/GenBank/DDBJ whole genome shotgun (WGS) entry which is preliminary data.</text>
</comment>
<dbReference type="InterPro" id="IPR008969">
    <property type="entry name" value="CarboxyPept-like_regulatory"/>
</dbReference>
<keyword evidence="8" id="KW-1185">Reference proteome</keyword>
<comment type="similarity">
    <text evidence="4">Belongs to the TonB-dependent receptor family.</text>
</comment>
<sequence length="1125" mass="125983">MPGLILKPASYLLSNNKNMKKKLTAIMRISTVVLGLLIGFSSLIVARETKAQNLNEIKVTINIKNENMAAVLSRIEKSTGIAFSYDKNLLSKLKVPAQVYRGESLPLVLGKLLRQTGYDYEVINNNVVIGRSRPAPRPAEPGRISGKVVDSKGGPLPGASIRILELNQTVANALDGGYRISLPPGSYTLEASYIGFQSKKVTDVKVLSGQNTPLDIVLKEDSKSLNTVVVTSSYKKASVEGLYAKQKNAATVSDGISAEQISATPDKNIGETLKRITGVSTTDNKNVVVRGAAERYNVAQLDGVMLPSTDVQSRNFDFSLIPSNLVESVVVSKSATPDMNAGFGGGLIQVNTISIPTENFLSFSAGASVNSRTTGQDFYGYQRGKYDYLGFDDGSRDHFPKGLKDVSTFNPKATNPADIKAVEVAEQNRRIGGTERLGSRIFQSRPSQNYQFSLGRSYDLSKQVARKIGFVGSLSYRNTQNIENIDNIRRGTWQIISTPDDPENVNTGYLYNFNTTLGALLNGGYRDGKHQIIFHNFYSRAFSEQLERVSGWSYANPKDDGNSKYPIIKEDDRPVFTDLLQNKVSGEHLLGRVKLDWSAARVATNAREIDAITATLRAEEMANKVIYKYTPGQGTVSGGGGMLERDKFAYKERNLTVAMNAAVDFKIAGQKQIFKTGVFYLDRHASYEWTMLPIVSFVTVNNPYGYLPVQDYGNYMGMEHPLTDILYMPSAFQLNRYEGKDVNKAVYAMLDNRLTKNLRLVWGGRFEYFRYDSLQNSSNMQNRPAITLADSVRWKFMPSAHLTYTPVNNLNVRFSYAKTAVRPSLMDNSRFSRYNTNFGRMQVNLGLESSIIDNYDLKLEWFPGAGDIISVGAFYKYFDKPAEFYAVNSVSGTDNLYVYTNNSDWGKIRGIEFEVRKSLGFIAPSVSLLKEITISGNLTLLKSEVQSRILRTKADDKGKDYSYYEYMKYKRPLYGQVPTVVNAGLNYTGKHLGLNLVFNYMGYKTYITGVDPNLVEYERPRSQIDAQASYRFYRNKMQFKLNISNLMDNPYRFYVNDASTFEIKNANPPINSEWDDVFKYKFGFSDKFEEGYVDHSKGAGQQIGDRQTLTRYIGRSVSLSLSYNF</sequence>
<keyword evidence="2 4" id="KW-0472">Membrane</keyword>
<gene>
    <name evidence="7" type="ORF">EZ444_00495</name>
</gene>
<dbReference type="PANTHER" id="PTHR40980">
    <property type="entry name" value="PLUG DOMAIN-CONTAINING PROTEIN"/>
    <property type="match status" value="1"/>
</dbReference>
<dbReference type="AlphaFoldDB" id="A0A4R0NFN5"/>
<evidence type="ECO:0000313" key="8">
    <source>
        <dbReference type="Proteomes" id="UP000291117"/>
    </source>
</evidence>
<dbReference type="Gene3D" id="2.40.170.20">
    <property type="entry name" value="TonB-dependent receptor, beta-barrel domain"/>
    <property type="match status" value="1"/>
</dbReference>
<dbReference type="Pfam" id="PF00593">
    <property type="entry name" value="TonB_dep_Rec_b-barrel"/>
    <property type="match status" value="1"/>
</dbReference>
<keyword evidence="3" id="KW-0998">Cell outer membrane</keyword>
<dbReference type="SUPFAM" id="SSF56935">
    <property type="entry name" value="Porins"/>
    <property type="match status" value="1"/>
</dbReference>
<dbReference type="EMBL" id="SJSM01000001">
    <property type="protein sequence ID" value="TCC99195.1"/>
    <property type="molecule type" value="Genomic_DNA"/>
</dbReference>
<evidence type="ECO:0000313" key="7">
    <source>
        <dbReference type="EMBL" id="TCC99195.1"/>
    </source>
</evidence>
<name>A0A4R0NFN5_9SPHI</name>
<evidence type="ECO:0000256" key="1">
    <source>
        <dbReference type="ARBA" id="ARBA00004442"/>
    </source>
</evidence>